<protein>
    <submittedName>
        <fullName evidence="1">Uncharacterized protein</fullName>
    </submittedName>
</protein>
<sequence length="69" mass="7971">MKFYPCKKCGGTVAVMKQKMSGFSYFRVNVDGSPEDNSDMYDYLGVKNCWNKYRCENCGSKMIELEDMV</sequence>
<comment type="caution">
    <text evidence="1">The sequence shown here is derived from an EMBL/GenBank/DDBJ whole genome shotgun (WGS) entry which is preliminary data.</text>
</comment>
<dbReference type="EMBL" id="RJPV01000001">
    <property type="protein sequence ID" value="RSJ91581.1"/>
    <property type="molecule type" value="Genomic_DNA"/>
</dbReference>
<name>A0A428H6X0_STRMT</name>
<proteinExistence type="predicted"/>
<evidence type="ECO:0000313" key="1">
    <source>
        <dbReference type="EMBL" id="RSJ91581.1"/>
    </source>
</evidence>
<reference evidence="1 2" key="1">
    <citation type="submission" date="2018-11" db="EMBL/GenBank/DDBJ databases">
        <title>Species Designations Belie Phenotypic and Genotypic Heterogeneity in Oral Streptococci.</title>
        <authorList>
            <person name="Velsko I."/>
        </authorList>
    </citation>
    <scope>NUCLEOTIDE SEQUENCE [LARGE SCALE GENOMIC DNA]</scope>
    <source>
        <strain evidence="1 2">BCC30</strain>
    </source>
</reference>
<dbReference type="RefSeq" id="WP_125429745.1">
    <property type="nucleotide sequence ID" value="NZ_RJPV01000001.1"/>
</dbReference>
<dbReference type="AlphaFoldDB" id="A0A428H6X0"/>
<gene>
    <name evidence="1" type="ORF">D8789_01185</name>
</gene>
<organism evidence="1 2">
    <name type="scientific">Streptococcus mitis</name>
    <dbReference type="NCBI Taxonomy" id="28037"/>
    <lineage>
        <taxon>Bacteria</taxon>
        <taxon>Bacillati</taxon>
        <taxon>Bacillota</taxon>
        <taxon>Bacilli</taxon>
        <taxon>Lactobacillales</taxon>
        <taxon>Streptococcaceae</taxon>
        <taxon>Streptococcus</taxon>
        <taxon>Streptococcus mitis group</taxon>
    </lineage>
</organism>
<accession>A0A428H6X0</accession>
<dbReference type="Proteomes" id="UP000271977">
    <property type="component" value="Unassembled WGS sequence"/>
</dbReference>
<evidence type="ECO:0000313" key="2">
    <source>
        <dbReference type="Proteomes" id="UP000271977"/>
    </source>
</evidence>